<feature type="transmembrane region" description="Helical" evidence="5">
    <location>
        <begin position="355"/>
        <end position="376"/>
    </location>
</feature>
<reference evidence="8" key="1">
    <citation type="journal article" date="2019" name="Int. J. Syst. Evol. Microbiol.">
        <title>The Global Catalogue of Microorganisms (GCM) 10K type strain sequencing project: providing services to taxonomists for standard genome sequencing and annotation.</title>
        <authorList>
            <consortium name="The Broad Institute Genomics Platform"/>
            <consortium name="The Broad Institute Genome Sequencing Center for Infectious Disease"/>
            <person name="Wu L."/>
            <person name="Ma J."/>
        </authorList>
    </citation>
    <scope>NUCLEOTIDE SEQUENCE [LARGE SCALE GENOMIC DNA]</scope>
    <source>
        <strain evidence="8">JCM 16904</strain>
    </source>
</reference>
<evidence type="ECO:0000313" key="7">
    <source>
        <dbReference type="EMBL" id="GAA3659769.1"/>
    </source>
</evidence>
<dbReference type="SUPFAM" id="SSF103473">
    <property type="entry name" value="MFS general substrate transporter"/>
    <property type="match status" value="1"/>
</dbReference>
<dbReference type="InterPro" id="IPR020846">
    <property type="entry name" value="MFS_dom"/>
</dbReference>
<name>A0ABP7BG69_9ACTN</name>
<evidence type="ECO:0000313" key="8">
    <source>
        <dbReference type="Proteomes" id="UP001500902"/>
    </source>
</evidence>
<evidence type="ECO:0000256" key="1">
    <source>
        <dbReference type="ARBA" id="ARBA00004651"/>
    </source>
</evidence>
<dbReference type="InterPro" id="IPR036259">
    <property type="entry name" value="MFS_trans_sf"/>
</dbReference>
<dbReference type="InterPro" id="IPR052524">
    <property type="entry name" value="MFS_Cyanate_Porter"/>
</dbReference>
<feature type="transmembrane region" description="Helical" evidence="5">
    <location>
        <begin position="95"/>
        <end position="112"/>
    </location>
</feature>
<feature type="transmembrane region" description="Helical" evidence="5">
    <location>
        <begin position="61"/>
        <end position="83"/>
    </location>
</feature>
<dbReference type="CDD" id="cd17339">
    <property type="entry name" value="MFS_NIMT_CynX_like"/>
    <property type="match status" value="1"/>
</dbReference>
<sequence>MPFLHRTPDRAPATPIASARTHRAARALLVLGVVLIAANLRPAIAATATILEPISRDLHLSGAAAGALTTLPVLFFGLAGPVAPLLVNRLGIERSLAWALAAIAAATAMWLGGSALALFAGTVLVGAAVAVGNIVLPVLVRRDFPDRAGLISGLYTTALASSAAIAAAVTVPLGDAIGGGWPTALAIWSLPALVALIVWTPQLRSDARFADHSAGPSLAHLRRLLHDRLAWQVTGLFGLQALSYHTILAWLPSIFIDAGIDQATAGFLLSVTGFVAIPVSLVLPTLAARRPSQRPWIVLLTALTATGLLGLLIAPTAAPYLWATLMGLGQGPIFPLTLTLIVLRSRTTEDTAALSTMAQSIGFVIAAAGPLTFGLLQAVTGTWTAGLVLLLALLVPQLCTGLAAARDRHIGGDPRCRGVARVAGVAGR</sequence>
<feature type="transmembrane region" description="Helical" evidence="5">
    <location>
        <begin position="152"/>
        <end position="173"/>
    </location>
</feature>
<feature type="transmembrane region" description="Helical" evidence="5">
    <location>
        <begin position="179"/>
        <end position="199"/>
    </location>
</feature>
<evidence type="ECO:0000256" key="2">
    <source>
        <dbReference type="ARBA" id="ARBA00022692"/>
    </source>
</evidence>
<gene>
    <name evidence="7" type="ORF">GCM10022224_023970</name>
</gene>
<keyword evidence="3 5" id="KW-1133">Transmembrane helix</keyword>
<dbReference type="PANTHER" id="PTHR23523:SF2">
    <property type="entry name" value="2-NITROIMIDAZOLE TRANSPORTER"/>
    <property type="match status" value="1"/>
</dbReference>
<protein>
    <submittedName>
        <fullName evidence="7">MFS transporter</fullName>
    </submittedName>
</protein>
<feature type="transmembrane region" description="Helical" evidence="5">
    <location>
        <begin position="382"/>
        <end position="405"/>
    </location>
</feature>
<comment type="subcellular location">
    <subcellularLocation>
        <location evidence="1">Cell membrane</location>
        <topology evidence="1">Multi-pass membrane protein</topology>
    </subcellularLocation>
</comment>
<feature type="transmembrane region" description="Helical" evidence="5">
    <location>
        <begin position="229"/>
        <end position="251"/>
    </location>
</feature>
<proteinExistence type="predicted"/>
<dbReference type="EMBL" id="BAAAZP010000041">
    <property type="protein sequence ID" value="GAA3659769.1"/>
    <property type="molecule type" value="Genomic_DNA"/>
</dbReference>
<dbReference type="RefSeq" id="WP_344876090.1">
    <property type="nucleotide sequence ID" value="NZ_BAAAZP010000041.1"/>
</dbReference>
<dbReference type="Gene3D" id="1.20.1250.20">
    <property type="entry name" value="MFS general substrate transporter like domains"/>
    <property type="match status" value="1"/>
</dbReference>
<dbReference type="Proteomes" id="UP001500902">
    <property type="component" value="Unassembled WGS sequence"/>
</dbReference>
<accession>A0ABP7BG69</accession>
<keyword evidence="4 5" id="KW-0472">Membrane</keyword>
<keyword evidence="8" id="KW-1185">Reference proteome</keyword>
<feature type="transmembrane region" description="Helical" evidence="5">
    <location>
        <begin position="295"/>
        <end position="314"/>
    </location>
</feature>
<dbReference type="Pfam" id="PF07690">
    <property type="entry name" value="MFS_1"/>
    <property type="match status" value="1"/>
</dbReference>
<evidence type="ECO:0000259" key="6">
    <source>
        <dbReference type="PROSITE" id="PS50850"/>
    </source>
</evidence>
<feature type="transmembrane region" description="Helical" evidence="5">
    <location>
        <begin position="320"/>
        <end position="343"/>
    </location>
</feature>
<dbReference type="InterPro" id="IPR011701">
    <property type="entry name" value="MFS"/>
</dbReference>
<feature type="domain" description="Major facilitator superfamily (MFS) profile" evidence="6">
    <location>
        <begin position="27"/>
        <end position="408"/>
    </location>
</feature>
<keyword evidence="2 5" id="KW-0812">Transmembrane</keyword>
<feature type="transmembrane region" description="Helical" evidence="5">
    <location>
        <begin position="118"/>
        <end position="140"/>
    </location>
</feature>
<dbReference type="PROSITE" id="PS50850">
    <property type="entry name" value="MFS"/>
    <property type="match status" value="1"/>
</dbReference>
<evidence type="ECO:0000256" key="3">
    <source>
        <dbReference type="ARBA" id="ARBA00022989"/>
    </source>
</evidence>
<organism evidence="7 8">
    <name type="scientific">Nonomuraea antimicrobica</name>
    <dbReference type="NCBI Taxonomy" id="561173"/>
    <lineage>
        <taxon>Bacteria</taxon>
        <taxon>Bacillati</taxon>
        <taxon>Actinomycetota</taxon>
        <taxon>Actinomycetes</taxon>
        <taxon>Streptosporangiales</taxon>
        <taxon>Streptosporangiaceae</taxon>
        <taxon>Nonomuraea</taxon>
    </lineage>
</organism>
<evidence type="ECO:0000256" key="4">
    <source>
        <dbReference type="ARBA" id="ARBA00023136"/>
    </source>
</evidence>
<dbReference type="PANTHER" id="PTHR23523">
    <property type="match status" value="1"/>
</dbReference>
<evidence type="ECO:0000256" key="5">
    <source>
        <dbReference type="SAM" id="Phobius"/>
    </source>
</evidence>
<comment type="caution">
    <text evidence="7">The sequence shown here is derived from an EMBL/GenBank/DDBJ whole genome shotgun (WGS) entry which is preliminary data.</text>
</comment>
<feature type="transmembrane region" description="Helical" evidence="5">
    <location>
        <begin position="263"/>
        <end position="283"/>
    </location>
</feature>